<dbReference type="AlphaFoldDB" id="A0A098G6B3"/>
<evidence type="ECO:0000313" key="5">
    <source>
        <dbReference type="Proteomes" id="UP000032430"/>
    </source>
</evidence>
<feature type="coiled-coil region" evidence="1">
    <location>
        <begin position="54"/>
        <end position="81"/>
    </location>
</feature>
<evidence type="ECO:0000256" key="3">
    <source>
        <dbReference type="SAM" id="Phobius"/>
    </source>
</evidence>
<evidence type="ECO:0000313" key="4">
    <source>
        <dbReference type="EMBL" id="CEG57050.1"/>
    </source>
</evidence>
<dbReference type="EMBL" id="LN614827">
    <property type="protein sequence ID" value="CEG57050.1"/>
    <property type="molecule type" value="Genomic_DNA"/>
</dbReference>
<evidence type="ECO:0000256" key="1">
    <source>
        <dbReference type="SAM" id="Coils"/>
    </source>
</evidence>
<dbReference type="OrthoDB" id="5653812at2"/>
<keyword evidence="5" id="KW-1185">Reference proteome</keyword>
<proteinExistence type="predicted"/>
<keyword evidence="3" id="KW-1133">Transmembrane helix</keyword>
<dbReference type="RefSeq" id="WP_045095618.1">
    <property type="nucleotide sequence ID" value="NZ_LN614827.1"/>
</dbReference>
<organism evidence="4 5">
    <name type="scientific">Legionella fallonii LLAP-10</name>
    <dbReference type="NCBI Taxonomy" id="1212491"/>
    <lineage>
        <taxon>Bacteria</taxon>
        <taxon>Pseudomonadati</taxon>
        <taxon>Pseudomonadota</taxon>
        <taxon>Gammaproteobacteria</taxon>
        <taxon>Legionellales</taxon>
        <taxon>Legionellaceae</taxon>
        <taxon>Legionella</taxon>
    </lineage>
</organism>
<feature type="transmembrane region" description="Helical" evidence="3">
    <location>
        <begin position="810"/>
        <end position="832"/>
    </location>
</feature>
<keyword evidence="1" id="KW-0175">Coiled coil</keyword>
<feature type="region of interest" description="Disordered" evidence="2">
    <location>
        <begin position="1"/>
        <end position="26"/>
    </location>
</feature>
<evidence type="ECO:0000256" key="2">
    <source>
        <dbReference type="SAM" id="MobiDB-lite"/>
    </source>
</evidence>
<dbReference type="Proteomes" id="UP000032430">
    <property type="component" value="Chromosome I"/>
</dbReference>
<keyword evidence="3" id="KW-0812">Transmembrane</keyword>
<reference evidence="5" key="1">
    <citation type="submission" date="2014-09" db="EMBL/GenBank/DDBJ databases">
        <authorList>
            <person name="Gomez-Valero L."/>
        </authorList>
    </citation>
    <scope>NUCLEOTIDE SEQUENCE [LARGE SCALE GENOMIC DNA]</scope>
    <source>
        <strain evidence="5">ATCC700992</strain>
    </source>
</reference>
<dbReference type="KEGG" id="lfa:LFA_1643"/>
<name>A0A098G6B3_9GAMM</name>
<feature type="region of interest" description="Disordered" evidence="2">
    <location>
        <begin position="680"/>
        <end position="710"/>
    </location>
</feature>
<gene>
    <name evidence="4" type="ORF">LFA_1643</name>
</gene>
<sequence length="887" mass="97314">MRRKNDKSANNKPKNKGTTRREENVYDKSLTDFDNLGRDISRHIQPTHKDAATVQDMIARYRKLSKALEDHKSELDSTQVQKLVAIRAKYENTIEGIRIQLPRLVKEQIALDEKNAKGLKEQREREANVKAQCDALVLQLANIATEYVKAPVENMEELLTQYNQVKSQLQHSASDIPVGDNDNEGKRLYTVTSLKGPDKKVEFGTAFKELRVLAEDHHTASDRTRKQLLSEFRKKKTEIYKGLKRNFAKGSEEFTDFLSKVTTLDQEVKIDDKKADELKWKKEIALQKMLEKNRRKMEEITQSAGLVGALLSIAPKNIQDGLNYLASNLDIINALEHDKGVKLALGDVSLQEGFKQITDGVVDGTIATVGSGGLTQVNSLSAEKQLAVIDAAIKALTAQGASTPEAKKAVEALQFMRRTVVDMQRLANKEVSHISFALLSQDGKSVLVTHLGVSDALNNPASLLQVVNSLGGVDSGNIHIVFSNPQQAALLSMLAQQNLPNVVGNMRAALERANTTGALTQGSAANALVQVFNGALTEINGGVLPQVNTLGGIIDLVLLASGNNNAMAQLFGTNVLVIQKRLELINEQFKNQTNVAVTSELMLTLVDGLGAILMTLNQIPQLKTGPIADYYNSHLNPNRFIGGGTAITVVDQSLTNNPEALSLLAGGDVQQLENGESLAITPPLVSEDEQRLQKQKEEEQRQKQKEEQQRQRIQNLANSLAVQKAEYISLLHELGMVITKLYDKEEDDASYSTVTKVALELHDKLEDASVFFSRPTPEGFRVFVEANTASIKEAMAEFENHRGLWHTIPLIIRGLLGVIAALIVVPALAVTFGTKDGYTGTFFSTPTTQSAKELADIQATLANIEKEIEAELAAHPGFLIESAVAPR</sequence>
<protein>
    <recommendedName>
        <fullName evidence="6">Coiled-coil-containing protein</fullName>
    </recommendedName>
</protein>
<feature type="compositionally biased region" description="Basic and acidic residues" evidence="2">
    <location>
        <begin position="688"/>
        <end position="710"/>
    </location>
</feature>
<keyword evidence="3" id="KW-0472">Membrane</keyword>
<dbReference type="HOGENOM" id="CLU_325119_0_0_6"/>
<accession>A0A098G6B3</accession>
<dbReference type="STRING" id="1212491.LFA_1643"/>
<evidence type="ECO:0008006" key="6">
    <source>
        <dbReference type="Google" id="ProtNLM"/>
    </source>
</evidence>